<gene>
    <name evidence="3" type="ORF">EV356DRAFT_499309</name>
</gene>
<evidence type="ECO:0000313" key="3">
    <source>
        <dbReference type="EMBL" id="KAF2235707.1"/>
    </source>
</evidence>
<dbReference type="GO" id="GO:1990432">
    <property type="term" value="P:siRNA 3'-end processing"/>
    <property type="evidence" value="ECO:0007669"/>
    <property type="project" value="TreeGrafter"/>
</dbReference>
<evidence type="ECO:0000256" key="1">
    <source>
        <dbReference type="ARBA" id="ARBA00008372"/>
    </source>
</evidence>
<dbReference type="Gene3D" id="3.30.420.10">
    <property type="entry name" value="Ribonuclease H-like superfamily/Ribonuclease H"/>
    <property type="match status" value="2"/>
</dbReference>
<dbReference type="GO" id="GO:0000175">
    <property type="term" value="F:3'-5'-RNA exonuclease activity"/>
    <property type="evidence" value="ECO:0007669"/>
    <property type="project" value="TreeGrafter"/>
</dbReference>
<dbReference type="PANTHER" id="PTHR15092">
    <property type="entry name" value="POLY A -SPECIFIC RIBONUCLEASE/TARGET OF EGR1, MEMBER 1"/>
    <property type="match status" value="1"/>
</dbReference>
<dbReference type="EMBL" id="ML991789">
    <property type="protein sequence ID" value="KAF2235707.1"/>
    <property type="molecule type" value="Genomic_DNA"/>
</dbReference>
<sequence length="663" mass="75569">MDINATSFPGKLLDILTTISESRFVAFDLELSGVPSNQRKPNSAKQTLQERYEETKQAAERYQILQVGLTCVRESHRPTNSDESQEMETVYTVQPYNFNISPLLPERMGVERIFSFQSGAAEFLVQHGFRIDLPFTEGVPYLSRDEAKLAEERGLAKIEKRALPDIDLSKPEDAAAVEFMDDVRQAIKEWQKKGKPDYLDIDPEVRNVPEQERQAVLSKFEMRLVHQLVRAEFPKLQSFGKRGYVQIVHLDETRELAWQKEKREKIKEGIAERIGFRWIVEWLAGCDMSQFDVKSFARNPSTGEAAFADLQYLRSRWHRAQDLRKMRRPILVGHNLFIDLIYLYHTFLGPLPQTVEEYASIIHKLFPRVMDTKYIATHNVGKIKPDSSLDSLHLVLSDQTLPIIVTHPEYKKYDATTAYHEAGYDSLLTARVLIRLSTKLEALGSYEDAGKTTTTENLVAEDEVESNSNDGYETAQEESGLASLLSNRLSIASGAISNVASSLFGSSSTADISKKQKKKMMSSERKSRSKIKSKKQATQAAGRFSQHNVFDQLQDMTEDNQHSELEDEDVMPDTSFTKDAHVLEPASLDTDETLDASEWKIPNTIETSVKVFIPAQLTDREVKLSKTMPPWKSDFWRVYENKLRVFGTEEEVCILNGEKERSC</sequence>
<organism evidence="3 4">
    <name type="scientific">Viridothelium virens</name>
    <name type="common">Speckled blister lichen</name>
    <name type="synonym">Trypethelium virens</name>
    <dbReference type="NCBI Taxonomy" id="1048519"/>
    <lineage>
        <taxon>Eukaryota</taxon>
        <taxon>Fungi</taxon>
        <taxon>Dikarya</taxon>
        <taxon>Ascomycota</taxon>
        <taxon>Pezizomycotina</taxon>
        <taxon>Dothideomycetes</taxon>
        <taxon>Dothideomycetes incertae sedis</taxon>
        <taxon>Trypetheliales</taxon>
        <taxon>Trypetheliaceae</taxon>
        <taxon>Viridothelium</taxon>
    </lineage>
</organism>
<protein>
    <submittedName>
        <fullName evidence="3">CAF1-domain-containing protein</fullName>
    </submittedName>
</protein>
<dbReference type="InterPro" id="IPR012337">
    <property type="entry name" value="RNaseH-like_sf"/>
</dbReference>
<comment type="similarity">
    <text evidence="1">Belongs to the CAF1 family.</text>
</comment>
<dbReference type="PANTHER" id="PTHR15092:SF22">
    <property type="entry name" value="POLY(A)-SPECIFIC RIBONUCLEASE PNLDC1"/>
    <property type="match status" value="1"/>
</dbReference>
<dbReference type="GO" id="GO:0003723">
    <property type="term" value="F:RNA binding"/>
    <property type="evidence" value="ECO:0007669"/>
    <property type="project" value="TreeGrafter"/>
</dbReference>
<dbReference type="OrthoDB" id="1432093at2759"/>
<dbReference type="InterPro" id="IPR006941">
    <property type="entry name" value="RNase_CAF1"/>
</dbReference>
<name>A0A6A6HCC5_VIRVR</name>
<evidence type="ECO:0000256" key="2">
    <source>
        <dbReference type="SAM" id="MobiDB-lite"/>
    </source>
</evidence>
<dbReference type="InterPro" id="IPR036397">
    <property type="entry name" value="RNaseH_sf"/>
</dbReference>
<dbReference type="SUPFAM" id="SSF53098">
    <property type="entry name" value="Ribonuclease H-like"/>
    <property type="match status" value="1"/>
</dbReference>
<accession>A0A6A6HCC5</accession>
<keyword evidence="4" id="KW-1185">Reference proteome</keyword>
<dbReference type="Pfam" id="PF04857">
    <property type="entry name" value="CAF1"/>
    <property type="match status" value="1"/>
</dbReference>
<dbReference type="GO" id="GO:0005634">
    <property type="term" value="C:nucleus"/>
    <property type="evidence" value="ECO:0007669"/>
    <property type="project" value="TreeGrafter"/>
</dbReference>
<dbReference type="AlphaFoldDB" id="A0A6A6HCC5"/>
<dbReference type="GO" id="GO:1990431">
    <property type="term" value="P:priRNA 3'-end processing"/>
    <property type="evidence" value="ECO:0007669"/>
    <property type="project" value="TreeGrafter"/>
</dbReference>
<feature type="region of interest" description="Disordered" evidence="2">
    <location>
        <begin position="513"/>
        <end position="546"/>
    </location>
</feature>
<proteinExistence type="inferred from homology"/>
<dbReference type="Proteomes" id="UP000800092">
    <property type="component" value="Unassembled WGS sequence"/>
</dbReference>
<reference evidence="3" key="1">
    <citation type="journal article" date="2020" name="Stud. Mycol.">
        <title>101 Dothideomycetes genomes: a test case for predicting lifestyles and emergence of pathogens.</title>
        <authorList>
            <person name="Haridas S."/>
            <person name="Albert R."/>
            <person name="Binder M."/>
            <person name="Bloem J."/>
            <person name="Labutti K."/>
            <person name="Salamov A."/>
            <person name="Andreopoulos B."/>
            <person name="Baker S."/>
            <person name="Barry K."/>
            <person name="Bills G."/>
            <person name="Bluhm B."/>
            <person name="Cannon C."/>
            <person name="Castanera R."/>
            <person name="Culley D."/>
            <person name="Daum C."/>
            <person name="Ezra D."/>
            <person name="Gonzalez J."/>
            <person name="Henrissat B."/>
            <person name="Kuo A."/>
            <person name="Liang C."/>
            <person name="Lipzen A."/>
            <person name="Lutzoni F."/>
            <person name="Magnuson J."/>
            <person name="Mondo S."/>
            <person name="Nolan M."/>
            <person name="Ohm R."/>
            <person name="Pangilinan J."/>
            <person name="Park H.-J."/>
            <person name="Ramirez L."/>
            <person name="Alfaro M."/>
            <person name="Sun H."/>
            <person name="Tritt A."/>
            <person name="Yoshinaga Y."/>
            <person name="Zwiers L.-H."/>
            <person name="Turgeon B."/>
            <person name="Goodwin S."/>
            <person name="Spatafora J."/>
            <person name="Crous P."/>
            <person name="Grigoriev I."/>
        </authorList>
    </citation>
    <scope>NUCLEOTIDE SEQUENCE</scope>
    <source>
        <strain evidence="3">Tuck. ex Michener</strain>
    </source>
</reference>
<dbReference type="GO" id="GO:0000289">
    <property type="term" value="P:nuclear-transcribed mRNA poly(A) tail shortening"/>
    <property type="evidence" value="ECO:0007669"/>
    <property type="project" value="TreeGrafter"/>
</dbReference>
<dbReference type="InterPro" id="IPR051181">
    <property type="entry name" value="CAF1_poly(A)_ribonucleases"/>
</dbReference>
<evidence type="ECO:0000313" key="4">
    <source>
        <dbReference type="Proteomes" id="UP000800092"/>
    </source>
</evidence>